<name>F0R6D0_PHOSB</name>
<organism evidence="1 2">
    <name type="scientific">Phocaeicola salanitronis (strain DSM 18170 / JCM 13657 / CCUG 60908 / BL78)</name>
    <name type="common">Bacteroides salanitronis</name>
    <dbReference type="NCBI Taxonomy" id="667015"/>
    <lineage>
        <taxon>Bacteria</taxon>
        <taxon>Pseudomonadati</taxon>
        <taxon>Bacteroidota</taxon>
        <taxon>Bacteroidia</taxon>
        <taxon>Bacteroidales</taxon>
        <taxon>Bacteroidaceae</taxon>
        <taxon>Phocaeicola</taxon>
    </lineage>
</organism>
<dbReference type="KEGG" id="bsa:Bacsa_1215"/>
<evidence type="ECO:0000313" key="2">
    <source>
        <dbReference type="Proteomes" id="UP000007486"/>
    </source>
</evidence>
<dbReference type="Proteomes" id="UP000007486">
    <property type="component" value="Chromosome"/>
</dbReference>
<dbReference type="EMBL" id="CP002530">
    <property type="protein sequence ID" value="ADY35794.1"/>
    <property type="molecule type" value="Genomic_DNA"/>
</dbReference>
<dbReference type="AlphaFoldDB" id="F0R6D0"/>
<reference evidence="1 2" key="1">
    <citation type="journal article" date="2011" name="Stand. Genomic Sci.">
        <title>Complete genome sequence of Bacteroides salanitronis type strain (BL78).</title>
        <authorList>
            <person name="Gronow S."/>
            <person name="Held B."/>
            <person name="Lucas S."/>
            <person name="Lapidus A."/>
            <person name="Del Rio T.G."/>
            <person name="Nolan M."/>
            <person name="Tice H."/>
            <person name="Deshpande S."/>
            <person name="Cheng J.F."/>
            <person name="Pitluck S."/>
            <person name="Liolios K."/>
            <person name="Pagani I."/>
            <person name="Ivanova N."/>
            <person name="Mavromatis K."/>
            <person name="Pati A."/>
            <person name="Tapia R."/>
            <person name="Han C."/>
            <person name="Goodwin L."/>
            <person name="Chen A."/>
            <person name="Palaniappan K."/>
            <person name="Land M."/>
            <person name="Hauser L."/>
            <person name="Chang Y.J."/>
            <person name="Jeffries C.D."/>
            <person name="Brambilla E.M."/>
            <person name="Rohde M."/>
            <person name="Goker M."/>
            <person name="Detter J.C."/>
            <person name="Woyke T."/>
            <person name="Bristow J."/>
            <person name="Markowitz V."/>
            <person name="Hugenholtz P."/>
            <person name="Kyrpides N.C."/>
            <person name="Klenk H.P."/>
            <person name="Eisen J.A."/>
        </authorList>
    </citation>
    <scope>NUCLEOTIDE SEQUENCE [LARGE SCALE GENOMIC DNA]</scope>
    <source>
        <strain evidence="1 2">DSM 18170</strain>
    </source>
</reference>
<gene>
    <name evidence="1" type="ordered locus">Bacsa_1215</name>
</gene>
<dbReference type="HOGENOM" id="CLU_1615675_0_0_10"/>
<proteinExistence type="predicted"/>
<accession>F0R6D0</accession>
<sequence length="177" mass="20387">MNILSTYKLTNSKRTNLQRMITIKNTDFTSNVSLAAMLMVRTKEYMLDTCKKLDLYVSPNLKKEETARRIAQEILDNPLAVLCSLSKSELQLVDEFVKAGPNQYITKKMRKTQYKLQKYSLILTYEDFEASEWKMLMPDSVRESLAVSLPAILSIVEKTGKAPKYKDLRMLAFLNSL</sequence>
<dbReference type="STRING" id="667015.Bacsa_1215"/>
<keyword evidence="2" id="KW-1185">Reference proteome</keyword>
<evidence type="ECO:0000313" key="1">
    <source>
        <dbReference type="EMBL" id="ADY35794.1"/>
    </source>
</evidence>
<protein>
    <submittedName>
        <fullName evidence="1">Uncharacterized protein</fullName>
    </submittedName>
</protein>